<reference evidence="2" key="1">
    <citation type="submission" date="2023-05" db="EMBL/GenBank/DDBJ databases">
        <title>Sedimentitalea sp. nov. JM2-8.</title>
        <authorList>
            <person name="Huang J."/>
        </authorList>
    </citation>
    <scope>NUCLEOTIDE SEQUENCE [LARGE SCALE GENOMIC DNA]</scope>
    <source>
        <strain evidence="2">KHS03</strain>
    </source>
</reference>
<dbReference type="Proteomes" id="UP001255416">
    <property type="component" value="Unassembled WGS sequence"/>
</dbReference>
<gene>
    <name evidence="1" type="ORF">QO231_11505</name>
</gene>
<sequence length="531" mass="58551">MPDMLRNSSARINYAFVPATLPVPPAIVGPGKVLLLSHIQPIPSGINATLRIRWRATSPILCGNEGETSEYSYTDNNGRRQKTKVKLTIPLKNGAEGRETLSGTALAGMIRNVLKAVTGSYYGPINKKYINRFGSRLARGEHPITSADINEENSEIGKALRILQNRQASGEEKRTAKETIATERTKTLNGMRTDNSDWSTIADVADRTYCPDATNNVLDWTNAMMGFVLGENENAERSNDQWRPEWPAGLGDAFPQGIQSRISFSFADCLTVAPGLWPNRVETVLKVPGASPKVSFNPSYLAEGAWNTGDSRLAGLKIYPVHDPDLGAFSENAAFFENYTSYDRDSTTNPPVASDTLLRFIMASDEAPIEFEGTIACHNLAPAEFGALIWALFVGEPVSVTAHDDLRHNIGHLRGFGMGQLAPMLVDANLSINPNPEAGKRRQELSGELAYKKMDDLRQDFEKTDTGKLTAPARERLKLFRSRRFGNRLKDHGRIKSYVASTGRDALKFTELKGRDFSISKEDDAIIESLE</sequence>
<dbReference type="RefSeq" id="WP_316776236.1">
    <property type="nucleotide sequence ID" value="NZ_JASMWN010000008.1"/>
</dbReference>
<keyword evidence="2" id="KW-1185">Reference proteome</keyword>
<comment type="caution">
    <text evidence="1">The sequence shown here is derived from an EMBL/GenBank/DDBJ whole genome shotgun (WGS) entry which is preliminary data.</text>
</comment>
<organism evidence="1 2">
    <name type="scientific">Sedimentitalea todarodis</name>
    <dbReference type="NCBI Taxonomy" id="1631240"/>
    <lineage>
        <taxon>Bacteria</taxon>
        <taxon>Pseudomonadati</taxon>
        <taxon>Pseudomonadota</taxon>
        <taxon>Alphaproteobacteria</taxon>
        <taxon>Rhodobacterales</taxon>
        <taxon>Paracoccaceae</taxon>
        <taxon>Sedimentitalea</taxon>
    </lineage>
</organism>
<protein>
    <submittedName>
        <fullName evidence="1">Uncharacterized protein</fullName>
    </submittedName>
</protein>
<name>A0ABU3VE62_9RHOB</name>
<evidence type="ECO:0000313" key="2">
    <source>
        <dbReference type="Proteomes" id="UP001255416"/>
    </source>
</evidence>
<proteinExistence type="predicted"/>
<accession>A0ABU3VE62</accession>
<dbReference type="EMBL" id="JASMWN010000008">
    <property type="protein sequence ID" value="MDU9004478.1"/>
    <property type="molecule type" value="Genomic_DNA"/>
</dbReference>
<evidence type="ECO:0000313" key="1">
    <source>
        <dbReference type="EMBL" id="MDU9004478.1"/>
    </source>
</evidence>